<dbReference type="AlphaFoldDB" id="A0A565AWF4"/>
<accession>A0A565AWF4</accession>
<name>A0A565AWF4_9BRAS</name>
<keyword evidence="3" id="KW-1185">Reference proteome</keyword>
<reference evidence="2" key="1">
    <citation type="submission" date="2019-07" db="EMBL/GenBank/DDBJ databases">
        <authorList>
            <person name="Dittberner H."/>
        </authorList>
    </citation>
    <scope>NUCLEOTIDE SEQUENCE [LARGE SCALE GENOMIC DNA]</scope>
</reference>
<organism evidence="2 3">
    <name type="scientific">Arabis nemorensis</name>
    <dbReference type="NCBI Taxonomy" id="586526"/>
    <lineage>
        <taxon>Eukaryota</taxon>
        <taxon>Viridiplantae</taxon>
        <taxon>Streptophyta</taxon>
        <taxon>Embryophyta</taxon>
        <taxon>Tracheophyta</taxon>
        <taxon>Spermatophyta</taxon>
        <taxon>Magnoliopsida</taxon>
        <taxon>eudicotyledons</taxon>
        <taxon>Gunneridae</taxon>
        <taxon>Pentapetalae</taxon>
        <taxon>rosids</taxon>
        <taxon>malvids</taxon>
        <taxon>Brassicales</taxon>
        <taxon>Brassicaceae</taxon>
        <taxon>Arabideae</taxon>
        <taxon>Arabis</taxon>
    </lineage>
</organism>
<feature type="region of interest" description="Disordered" evidence="1">
    <location>
        <begin position="148"/>
        <end position="179"/>
    </location>
</feature>
<evidence type="ECO:0000313" key="2">
    <source>
        <dbReference type="EMBL" id="VVA93731.1"/>
    </source>
</evidence>
<proteinExistence type="predicted"/>
<dbReference type="EMBL" id="CABITT030000002">
    <property type="protein sequence ID" value="VVA93731.1"/>
    <property type="molecule type" value="Genomic_DNA"/>
</dbReference>
<dbReference type="Proteomes" id="UP000489600">
    <property type="component" value="Unassembled WGS sequence"/>
</dbReference>
<comment type="caution">
    <text evidence="2">The sequence shown here is derived from an EMBL/GenBank/DDBJ whole genome shotgun (WGS) entry which is preliminary data.</text>
</comment>
<protein>
    <submittedName>
        <fullName evidence="2">Uncharacterized protein</fullName>
    </submittedName>
</protein>
<sequence length="215" mass="24024">MRSKIKELGGDESVSVIDSFMMETDPHNLEGYVFHSQLMNEKSRPKPQMKKSTTSKAGTQVKVSGSTEVNKADTKVSKGVTEYRLTLEDELLLETLPLEEKPVEELKVGEITNCNVLSKKSKKELYELKHIKLTQSDVSKIWKAKEDLMEEEDKRMRKEADGERAKKARADKDAARVAEGQRLENERLNAIVAKSTDAAKKAQAAAAKAKLSLSC</sequence>
<feature type="compositionally biased region" description="Polar residues" evidence="1">
    <location>
        <begin position="50"/>
        <end position="69"/>
    </location>
</feature>
<gene>
    <name evidence="2" type="ORF">ANE_LOCUS4176</name>
</gene>
<evidence type="ECO:0000313" key="3">
    <source>
        <dbReference type="Proteomes" id="UP000489600"/>
    </source>
</evidence>
<evidence type="ECO:0000256" key="1">
    <source>
        <dbReference type="SAM" id="MobiDB-lite"/>
    </source>
</evidence>
<feature type="region of interest" description="Disordered" evidence="1">
    <location>
        <begin position="37"/>
        <end position="75"/>
    </location>
</feature>